<evidence type="ECO:0000256" key="1">
    <source>
        <dbReference type="ARBA" id="ARBA00022614"/>
    </source>
</evidence>
<dbReference type="PANTHER" id="PTHR15454">
    <property type="entry name" value="NISCHARIN RELATED"/>
    <property type="match status" value="1"/>
</dbReference>
<dbReference type="PANTHER" id="PTHR15454:SF56">
    <property type="entry name" value="PROTEIN PHOSPHATASE 1 REGULATORY SUBUNIT 7-RELATED"/>
    <property type="match status" value="1"/>
</dbReference>
<gene>
    <name evidence="5" type="ORF">HINF_LOCUS31494</name>
</gene>
<dbReference type="InterPro" id="IPR001611">
    <property type="entry name" value="Leu-rich_rpt"/>
</dbReference>
<dbReference type="EMBL" id="CAXDID020000105">
    <property type="protein sequence ID" value="CAL6027784.1"/>
    <property type="molecule type" value="Genomic_DNA"/>
</dbReference>
<feature type="domain" description="F5/8 type C" evidence="4">
    <location>
        <begin position="16"/>
        <end position="156"/>
    </location>
</feature>
<proteinExistence type="predicted"/>
<dbReference type="SUPFAM" id="SSF52058">
    <property type="entry name" value="L domain-like"/>
    <property type="match status" value="2"/>
</dbReference>
<dbReference type="Gene3D" id="2.60.120.260">
    <property type="entry name" value="Galactose-binding domain-like"/>
    <property type="match status" value="1"/>
</dbReference>
<keyword evidence="2" id="KW-0677">Repeat</keyword>
<name>A0ABP1J050_9EUKA</name>
<dbReference type="SUPFAM" id="SSF49785">
    <property type="entry name" value="Galactose-binding domain-like"/>
    <property type="match status" value="1"/>
</dbReference>
<reference evidence="5 6" key="1">
    <citation type="submission" date="2024-07" db="EMBL/GenBank/DDBJ databases">
        <authorList>
            <person name="Akdeniz Z."/>
        </authorList>
    </citation>
    <scope>NUCLEOTIDE SEQUENCE [LARGE SCALE GENOMIC DNA]</scope>
</reference>
<evidence type="ECO:0000256" key="2">
    <source>
        <dbReference type="ARBA" id="ARBA00022737"/>
    </source>
</evidence>
<evidence type="ECO:0000313" key="5">
    <source>
        <dbReference type="EMBL" id="CAL6027784.1"/>
    </source>
</evidence>
<keyword evidence="6" id="KW-1185">Reference proteome</keyword>
<comment type="caution">
    <text evidence="5">The sequence shown here is derived from an EMBL/GenBank/DDBJ whole genome shotgun (WGS) entry which is preliminary data.</text>
</comment>
<protein>
    <submittedName>
        <fullName evidence="5">F5/8_type C domain-containing protein</fullName>
    </submittedName>
</protein>
<evidence type="ECO:0000259" key="4">
    <source>
        <dbReference type="PROSITE" id="PS50022"/>
    </source>
</evidence>
<dbReference type="Proteomes" id="UP001642409">
    <property type="component" value="Unassembled WGS sequence"/>
</dbReference>
<dbReference type="PROSITE" id="PS51450">
    <property type="entry name" value="LRR"/>
    <property type="match status" value="16"/>
</dbReference>
<dbReference type="Gene3D" id="3.80.10.10">
    <property type="entry name" value="Ribonuclease Inhibitor"/>
    <property type="match status" value="2"/>
</dbReference>
<dbReference type="InterPro" id="IPR003591">
    <property type="entry name" value="Leu-rich_rpt_typical-subtyp"/>
</dbReference>
<dbReference type="Pfam" id="PF00754">
    <property type="entry name" value="F5_F8_type_C"/>
    <property type="match status" value="1"/>
</dbReference>
<dbReference type="SMART" id="SM00369">
    <property type="entry name" value="LRR_TYP"/>
    <property type="match status" value="11"/>
</dbReference>
<evidence type="ECO:0000256" key="3">
    <source>
        <dbReference type="SAM" id="Coils"/>
    </source>
</evidence>
<dbReference type="PROSITE" id="PS50022">
    <property type="entry name" value="FA58C_3"/>
    <property type="match status" value="1"/>
</dbReference>
<dbReference type="InterPro" id="IPR008979">
    <property type="entry name" value="Galactose-bd-like_sf"/>
</dbReference>
<feature type="coiled-coil region" evidence="3">
    <location>
        <begin position="157"/>
        <end position="200"/>
    </location>
</feature>
<dbReference type="Pfam" id="PF12799">
    <property type="entry name" value="LRR_4"/>
    <property type="match status" value="3"/>
</dbReference>
<evidence type="ECO:0000313" key="6">
    <source>
        <dbReference type="Proteomes" id="UP001642409"/>
    </source>
</evidence>
<accession>A0ABP1J050</accession>
<dbReference type="InterPro" id="IPR032675">
    <property type="entry name" value="LRR_dom_sf"/>
</dbReference>
<keyword evidence="1" id="KW-0433">Leucine-rich repeat</keyword>
<dbReference type="InterPro" id="IPR025875">
    <property type="entry name" value="Leu-rich_rpt_4"/>
</dbReference>
<sequence length="781" mass="89660">MSEEIPKVNVEKNVFTFSKDLKYVTRNVSDFRAKNKSKASANDDSKFGACQSYLDSPGFWAPRDGCKVAGQYIEFDFKEKIIVGRIVTQGSENCWVSYYRIESFVDGQWCKVQELPGNTDGDTKLVNYTSIIAEKLRIYPLQFNSSIRLRVDVAVCNDASEENVDRVYRENKTAEKEANAAELEIKYQMLSEKLNKQMSQKYKNSVQTHKVSVNSVSDYDQIQLCQFKNQYMCQLTTDGNFEIYCSDYQKVINQIVDINPVLKATHEEYRSLYINKDNELEELGFVSDFQVSKLKVYDCQKVKFNQNCGATIVEAGNCGLSQYRINGVENWLQLRELYLPGNYLVEKLVLPSNVQKLTVSYNQIIFAEKFAELNNLTELCLSNNLINNIESLAKLKNLTFLNLQQNEISNIEALSYITTLTHLNLTCNKITNINSLAELTDLKHLAIARNDISNIEALSELNNLTELIMYCNQITNINALSKLNSLVLLDLSYNQCDNVEQLSGLKNLTYLNLQQNKLTNIDALIKLINLKYLNLAHNNLNDIESLSALTNLTGLYLGNNSITNIKALSMLKNLMYLSLEENKITNIEILADHINLQRLKLASNLISNIDALSRLLLLNHLDLSYNQIFNIDVLAGLNRLLTLHLSSNQISQIDQLAKLINLKQLRLNDNKISSIEGIAEMNKLEYLWLGYNVISNINPLKNINQLRELFLEFNQIENVDVLHYQSGYMIELNLRGNKIQNIQPLHTKYLSRLDLRQNYIKDFSMLQNDENFRNYQLDEQK</sequence>
<organism evidence="5 6">
    <name type="scientific">Hexamita inflata</name>
    <dbReference type="NCBI Taxonomy" id="28002"/>
    <lineage>
        <taxon>Eukaryota</taxon>
        <taxon>Metamonada</taxon>
        <taxon>Diplomonadida</taxon>
        <taxon>Hexamitidae</taxon>
        <taxon>Hexamitinae</taxon>
        <taxon>Hexamita</taxon>
    </lineage>
</organism>
<dbReference type="InterPro" id="IPR000421">
    <property type="entry name" value="FA58C"/>
</dbReference>
<keyword evidence="3" id="KW-0175">Coiled coil</keyword>
<dbReference type="SMART" id="SM00365">
    <property type="entry name" value="LRR_SD22"/>
    <property type="match status" value="17"/>
</dbReference>